<dbReference type="Proteomes" id="UP000027987">
    <property type="component" value="Chromosome"/>
</dbReference>
<dbReference type="KEGG" id="dja:HY57_03145"/>
<keyword evidence="3" id="KW-1185">Reference proteome</keyword>
<keyword evidence="1" id="KW-1133">Transmembrane helix</keyword>
<accession>A0A075JXL0</accession>
<dbReference type="EMBL" id="CP008884">
    <property type="protein sequence ID" value="AIF46320.1"/>
    <property type="molecule type" value="Genomic_DNA"/>
</dbReference>
<keyword evidence="1" id="KW-0812">Transmembrane</keyword>
<dbReference type="AlphaFoldDB" id="A0A075JXL0"/>
<dbReference type="RefSeq" id="WP_019466496.1">
    <property type="nucleotide sequence ID" value="NZ_ALOY01000175.1"/>
</dbReference>
<dbReference type="OrthoDB" id="5936019at2"/>
<feature type="transmembrane region" description="Helical" evidence="1">
    <location>
        <begin position="308"/>
        <end position="328"/>
    </location>
</feature>
<evidence type="ECO:0000313" key="2">
    <source>
        <dbReference type="EMBL" id="AIF46320.1"/>
    </source>
</evidence>
<evidence type="ECO:0000256" key="1">
    <source>
        <dbReference type="SAM" id="Phobius"/>
    </source>
</evidence>
<dbReference type="HOGENOM" id="CLU_668573_0_0_6"/>
<dbReference type="PATRIC" id="fig|1217721.7.peg.661"/>
<feature type="transmembrane region" description="Helical" evidence="1">
    <location>
        <begin position="279"/>
        <end position="296"/>
    </location>
</feature>
<name>A0A075JXL0_9GAMM</name>
<keyword evidence="1" id="KW-0472">Membrane</keyword>
<feature type="transmembrane region" description="Helical" evidence="1">
    <location>
        <begin position="215"/>
        <end position="237"/>
    </location>
</feature>
<feature type="transmembrane region" description="Helical" evidence="1">
    <location>
        <begin position="61"/>
        <end position="81"/>
    </location>
</feature>
<dbReference type="STRING" id="1217721.HY57_03145"/>
<protein>
    <submittedName>
        <fullName evidence="2">Uncharacterized protein</fullName>
    </submittedName>
</protein>
<proteinExistence type="predicted"/>
<organism evidence="2 3">
    <name type="scientific">Dyella japonica A8</name>
    <dbReference type="NCBI Taxonomy" id="1217721"/>
    <lineage>
        <taxon>Bacteria</taxon>
        <taxon>Pseudomonadati</taxon>
        <taxon>Pseudomonadota</taxon>
        <taxon>Gammaproteobacteria</taxon>
        <taxon>Lysobacterales</taxon>
        <taxon>Rhodanobacteraceae</taxon>
        <taxon>Dyella</taxon>
    </lineage>
</organism>
<reference evidence="2 3" key="1">
    <citation type="submission" date="2014-07" db="EMBL/GenBank/DDBJ databases">
        <title>Complete Genome Sequence of Dyella japonica Strain A8 Isolated from Malaysian Tropical Soil.</title>
        <authorList>
            <person name="Hui R.K.H."/>
            <person name="Chen J.-W."/>
            <person name="Chan K.-G."/>
            <person name="Leung F.C.C."/>
        </authorList>
    </citation>
    <scope>NUCLEOTIDE SEQUENCE [LARGE SCALE GENOMIC DNA]</scope>
    <source>
        <strain evidence="2 3">A8</strain>
    </source>
</reference>
<feature type="transmembrane region" description="Helical" evidence="1">
    <location>
        <begin position="191"/>
        <end position="209"/>
    </location>
</feature>
<evidence type="ECO:0000313" key="3">
    <source>
        <dbReference type="Proteomes" id="UP000027987"/>
    </source>
</evidence>
<feature type="transmembrane region" description="Helical" evidence="1">
    <location>
        <begin position="30"/>
        <end position="49"/>
    </location>
</feature>
<sequence length="411" mass="45084">MSDVQGVLGKDWHRDIRYPLVFTVTRGQKIACWLLGVLFGSMGVGVLFLTGQGRMERGGAFLTGAIGLCLLYVPIYCALYASRARVTLEANAIEVRKAFSRRRVETRDIRGRRMMQGRGGIYPVIVPKAGTALRLEGSIFGLDDRFKAWFNALPDLDGQERTETLAEVSRDASLGASPQERMAKLEKAKTLGKGLGAAATALAFWGFFYPQPYGLVIAAAALVPWVAVLLLWVRPSLFQLDGRPGDVKPNLAALVLMPPLMLAMRAIRDLTVVDLGHLFLWGAVLAAPLYLALLLAPQSGSTPMRGRVALRLLLVPFVVAYGVGLLALTDAMWDHARPEVVETTITGKDVSRGRSTTYYVHLAPWSTNIHEDRIAVTRAYYESAQKGDSVCIRLHPGKFNLRWMQLGGCST</sequence>
<gene>
    <name evidence="2" type="ORF">HY57_03145</name>
</gene>